<dbReference type="EMBL" id="BAAABY010000047">
    <property type="protein sequence ID" value="GAA0491105.1"/>
    <property type="molecule type" value="Genomic_DNA"/>
</dbReference>
<dbReference type="Proteomes" id="UP001500909">
    <property type="component" value="Unassembled WGS sequence"/>
</dbReference>
<evidence type="ECO:0000313" key="2">
    <source>
        <dbReference type="EMBL" id="GAA0491105.1"/>
    </source>
</evidence>
<name>A0ABN1B6I1_9ACTN</name>
<reference evidence="2 3" key="1">
    <citation type="journal article" date="2019" name="Int. J. Syst. Evol. Microbiol.">
        <title>The Global Catalogue of Microorganisms (GCM) 10K type strain sequencing project: providing services to taxonomists for standard genome sequencing and annotation.</title>
        <authorList>
            <consortium name="The Broad Institute Genomics Platform"/>
            <consortium name="The Broad Institute Genome Sequencing Center for Infectious Disease"/>
            <person name="Wu L."/>
            <person name="Ma J."/>
        </authorList>
    </citation>
    <scope>NUCLEOTIDE SEQUENCE [LARGE SCALE GENOMIC DNA]</scope>
    <source>
        <strain evidence="2 3">JCM 4805</strain>
    </source>
</reference>
<dbReference type="RefSeq" id="WP_346098997.1">
    <property type="nucleotide sequence ID" value="NZ_BAAABY010000047.1"/>
</dbReference>
<sequence length="118" mass="12257">MHEPTSGAERPEPQPDEPGAAPAPDEPDQGGPGRPDEPGTAGPSPEQPAGPQPLGVPVTPTGHAEVDDRLARLADADHLAVSGHLPVYEDVHRGLRDTLASLDQQPGPRPAARNDLRS</sequence>
<protein>
    <submittedName>
        <fullName evidence="2">Uncharacterized protein</fullName>
    </submittedName>
</protein>
<proteinExistence type="predicted"/>
<feature type="region of interest" description="Disordered" evidence="1">
    <location>
        <begin position="1"/>
        <end position="66"/>
    </location>
</feature>
<feature type="region of interest" description="Disordered" evidence="1">
    <location>
        <begin position="98"/>
        <end position="118"/>
    </location>
</feature>
<keyword evidence="3" id="KW-1185">Reference proteome</keyword>
<accession>A0ABN1B6I1</accession>
<feature type="compositionally biased region" description="Basic and acidic residues" evidence="1">
    <location>
        <begin position="1"/>
        <end position="13"/>
    </location>
</feature>
<evidence type="ECO:0000256" key="1">
    <source>
        <dbReference type="SAM" id="MobiDB-lite"/>
    </source>
</evidence>
<gene>
    <name evidence="2" type="ORF">GCM10010361_65470</name>
</gene>
<evidence type="ECO:0000313" key="3">
    <source>
        <dbReference type="Proteomes" id="UP001500909"/>
    </source>
</evidence>
<comment type="caution">
    <text evidence="2">The sequence shown here is derived from an EMBL/GenBank/DDBJ whole genome shotgun (WGS) entry which is preliminary data.</text>
</comment>
<organism evidence="2 3">
    <name type="scientific">Streptomyces olivaceiscleroticus</name>
    <dbReference type="NCBI Taxonomy" id="68245"/>
    <lineage>
        <taxon>Bacteria</taxon>
        <taxon>Bacillati</taxon>
        <taxon>Actinomycetota</taxon>
        <taxon>Actinomycetes</taxon>
        <taxon>Kitasatosporales</taxon>
        <taxon>Streptomycetaceae</taxon>
        <taxon>Streptomyces</taxon>
    </lineage>
</organism>